<dbReference type="EMBL" id="CP042912">
    <property type="protein sequence ID" value="QEG23594.1"/>
    <property type="molecule type" value="Genomic_DNA"/>
</dbReference>
<dbReference type="Pfam" id="PF13709">
    <property type="entry name" value="DUF4159"/>
    <property type="match status" value="1"/>
</dbReference>
<protein>
    <recommendedName>
        <fullName evidence="3">DUF4159 domain-containing protein</fullName>
    </recommendedName>
</protein>
<keyword evidence="2" id="KW-0732">Signal</keyword>
<keyword evidence="5" id="KW-1185">Reference proteome</keyword>
<feature type="signal peptide" evidence="2">
    <location>
        <begin position="1"/>
        <end position="22"/>
    </location>
</feature>
<feature type="compositionally biased region" description="Polar residues" evidence="1">
    <location>
        <begin position="29"/>
        <end position="50"/>
    </location>
</feature>
<reference evidence="4 5" key="1">
    <citation type="submission" date="2019-08" db="EMBL/GenBank/DDBJ databases">
        <title>Deep-cultivation of Planctomycetes and their phenomic and genomic characterization uncovers novel biology.</title>
        <authorList>
            <person name="Wiegand S."/>
            <person name="Jogler M."/>
            <person name="Boedeker C."/>
            <person name="Pinto D."/>
            <person name="Vollmers J."/>
            <person name="Rivas-Marin E."/>
            <person name="Kohn T."/>
            <person name="Peeters S.H."/>
            <person name="Heuer A."/>
            <person name="Rast P."/>
            <person name="Oberbeckmann S."/>
            <person name="Bunk B."/>
            <person name="Jeske O."/>
            <person name="Meyerdierks A."/>
            <person name="Storesund J.E."/>
            <person name="Kallscheuer N."/>
            <person name="Luecker S."/>
            <person name="Lage O.M."/>
            <person name="Pohl T."/>
            <person name="Merkel B.J."/>
            <person name="Hornburger P."/>
            <person name="Mueller R.-W."/>
            <person name="Bruemmer F."/>
            <person name="Labrenz M."/>
            <person name="Spormann A.M."/>
            <person name="Op den Camp H."/>
            <person name="Overmann J."/>
            <person name="Amann R."/>
            <person name="Jetten M.S.M."/>
            <person name="Mascher T."/>
            <person name="Medema M.H."/>
            <person name="Devos D.P."/>
            <person name="Kaster A.-K."/>
            <person name="Ovreas L."/>
            <person name="Rohde M."/>
            <person name="Galperin M.Y."/>
            <person name="Jogler C."/>
        </authorList>
    </citation>
    <scope>NUCLEOTIDE SEQUENCE [LARGE SCALE GENOMIC DNA]</scope>
    <source>
        <strain evidence="4 5">FC18</strain>
    </source>
</reference>
<evidence type="ECO:0000259" key="3">
    <source>
        <dbReference type="Pfam" id="PF13709"/>
    </source>
</evidence>
<name>A0A5B9PBC6_9BACT</name>
<evidence type="ECO:0000313" key="5">
    <source>
        <dbReference type="Proteomes" id="UP000322214"/>
    </source>
</evidence>
<gene>
    <name evidence="4" type="ORF">MFFC18_34950</name>
</gene>
<accession>A0A5B9PBC6</accession>
<feature type="compositionally biased region" description="Basic residues" evidence="1">
    <location>
        <begin position="77"/>
        <end position="87"/>
    </location>
</feature>
<dbReference type="AlphaFoldDB" id="A0A5B9PBC6"/>
<evidence type="ECO:0000256" key="2">
    <source>
        <dbReference type="SAM" id="SignalP"/>
    </source>
</evidence>
<dbReference type="Proteomes" id="UP000322214">
    <property type="component" value="Chromosome"/>
</dbReference>
<dbReference type="STRING" id="980251.GCA_001642875_04458"/>
<dbReference type="InterPro" id="IPR025297">
    <property type="entry name" value="DUF4159"/>
</dbReference>
<evidence type="ECO:0000313" key="4">
    <source>
        <dbReference type="EMBL" id="QEG23594.1"/>
    </source>
</evidence>
<dbReference type="KEGG" id="mff:MFFC18_34950"/>
<sequence precursor="true">MRWNSVFAILLFALCFGFAALAFQMQSDPSQPGRSGISEKTATASSLTYEASTTNDTADSADDQLAAKPSPQDFQRGSRRWGGRRRRDPNDRGGVPLWKNEAADPGDVFTFVRIQYNSYRGRYRWNTDYPDADLNLSYRLQQLTSIKTDPNGKILRLTDEDLFKYPFIYIIEPGGMALSEDEVVALRSYLERGGFLMVDDFWGEAEWDNFAGELKRVFPNRPIEDIPLEHEIFNIVYKLKKKPLIPSVHAYQSGNWTERWDAQEPHYRCVKDDSGRLMTVICHNTDLGDGWEQEGTDSGYFEAYSEPYAYPLGINIVTYAMTH</sequence>
<dbReference type="Gene3D" id="3.40.50.12140">
    <property type="entry name" value="Domain of unknown function DUF4159"/>
    <property type="match status" value="1"/>
</dbReference>
<feature type="chain" id="PRO_5022978620" description="DUF4159 domain-containing protein" evidence="2">
    <location>
        <begin position="23"/>
        <end position="323"/>
    </location>
</feature>
<dbReference type="OrthoDB" id="9773014at2"/>
<dbReference type="RefSeq" id="WP_084417404.1">
    <property type="nucleotide sequence ID" value="NZ_CP042912.1"/>
</dbReference>
<feature type="region of interest" description="Disordered" evidence="1">
    <location>
        <begin position="29"/>
        <end position="98"/>
    </location>
</feature>
<feature type="domain" description="DUF4159" evidence="3">
    <location>
        <begin position="110"/>
        <end position="321"/>
    </location>
</feature>
<evidence type="ECO:0000256" key="1">
    <source>
        <dbReference type="SAM" id="MobiDB-lite"/>
    </source>
</evidence>
<proteinExistence type="predicted"/>
<organism evidence="4 5">
    <name type="scientific">Mariniblastus fucicola</name>
    <dbReference type="NCBI Taxonomy" id="980251"/>
    <lineage>
        <taxon>Bacteria</taxon>
        <taxon>Pseudomonadati</taxon>
        <taxon>Planctomycetota</taxon>
        <taxon>Planctomycetia</taxon>
        <taxon>Pirellulales</taxon>
        <taxon>Pirellulaceae</taxon>
        <taxon>Mariniblastus</taxon>
    </lineage>
</organism>